<dbReference type="PANTHER" id="PTHR24172:SF4">
    <property type="entry name" value="ANK_REP_REGION DOMAIN-CONTAINING PROTEIN"/>
    <property type="match status" value="1"/>
</dbReference>
<dbReference type="WBParaSite" id="Hba_00440">
    <property type="protein sequence ID" value="Hba_00440"/>
    <property type="gene ID" value="Hba_00440"/>
</dbReference>
<dbReference type="Pfam" id="PF00023">
    <property type="entry name" value="Ank"/>
    <property type="match status" value="1"/>
</dbReference>
<dbReference type="Proteomes" id="UP000095283">
    <property type="component" value="Unplaced"/>
</dbReference>
<dbReference type="InterPro" id="IPR036770">
    <property type="entry name" value="Ankyrin_rpt-contain_sf"/>
</dbReference>
<feature type="region of interest" description="Disordered" evidence="2">
    <location>
        <begin position="1"/>
        <end position="26"/>
    </location>
</feature>
<dbReference type="PANTHER" id="PTHR24172">
    <property type="entry name" value="ANK_REP_REGION DOMAIN-CONTAINING PROTEIN"/>
    <property type="match status" value="1"/>
</dbReference>
<keyword evidence="3" id="KW-1185">Reference proteome</keyword>
<dbReference type="SMART" id="SM00248">
    <property type="entry name" value="ANK"/>
    <property type="match status" value="2"/>
</dbReference>
<evidence type="ECO:0000256" key="2">
    <source>
        <dbReference type="SAM" id="MobiDB-lite"/>
    </source>
</evidence>
<protein>
    <submittedName>
        <fullName evidence="4">ANK_REP_REGION domain-containing protein</fullName>
    </submittedName>
</protein>
<dbReference type="Gene3D" id="1.25.40.20">
    <property type="entry name" value="Ankyrin repeat-containing domain"/>
    <property type="match status" value="1"/>
</dbReference>
<dbReference type="AlphaFoldDB" id="A0A1I7W734"/>
<accession>A0A1I7W734</accession>
<feature type="repeat" description="ANK" evidence="1">
    <location>
        <begin position="327"/>
        <end position="360"/>
    </location>
</feature>
<dbReference type="SUPFAM" id="SSF48403">
    <property type="entry name" value="Ankyrin repeat"/>
    <property type="match status" value="1"/>
</dbReference>
<feature type="region of interest" description="Disordered" evidence="2">
    <location>
        <begin position="151"/>
        <end position="172"/>
    </location>
</feature>
<evidence type="ECO:0000256" key="1">
    <source>
        <dbReference type="PROSITE-ProRule" id="PRU00023"/>
    </source>
</evidence>
<name>A0A1I7W734_HETBA</name>
<sequence length="520" mass="59748">MSDINSSDMPSKKITSLKRRASEDLRDNKVNKRLKEVFGSDVSDEDIGEVDSASLTRDSRNGSDDSADDDVEGLEQIDFTKKEVMQENKSVLKTTEEAQEGDTSDTSVEDREDQGKNVGFCNIYIYIYISFHYNNFHLYFYKNLANATEKERREGKQNSGRKQKNVPDSDKQRIKAIEREMESRGLSHPFTMESCKAFKLQREEEAELAELAKNSIIDIGEDSKTRVTRSKRAAAQSTKRRAIITEDSSDEEVEERERAKQETQSLFSNLRDIILCVPLSYMVLTLVWSHPLTFLVLLQQQRENGPEQQNELRLFLLLNTQLCHPLTGCSALHLAVLYEHHNILVILLEHRSYDIDQRDNASYFLPTKNMKLKFSDPVVLDNEWDCLFSSQSESSLTRLILQGELDLSQAPPLPQHEALYSRLALLQARLLGIWDSIQAGDDRTLKQLLCERTLAMCRDEDGRTPLHMAFKLVLFYVSSRLLKRGYQPSIEYLLYLCPEANEVKDKTFGNASEIRLNKQH</sequence>
<evidence type="ECO:0000313" key="4">
    <source>
        <dbReference type="WBParaSite" id="Hba_00440"/>
    </source>
</evidence>
<proteinExistence type="predicted"/>
<evidence type="ECO:0000313" key="3">
    <source>
        <dbReference type="Proteomes" id="UP000095283"/>
    </source>
</evidence>
<dbReference type="InterPro" id="IPR002110">
    <property type="entry name" value="Ankyrin_rpt"/>
</dbReference>
<feature type="region of interest" description="Disordered" evidence="2">
    <location>
        <begin position="48"/>
        <end position="73"/>
    </location>
</feature>
<reference evidence="4" key="1">
    <citation type="submission" date="2016-11" db="UniProtKB">
        <authorList>
            <consortium name="WormBaseParasite"/>
        </authorList>
    </citation>
    <scope>IDENTIFICATION</scope>
</reference>
<keyword evidence="1" id="KW-0040">ANK repeat</keyword>
<feature type="region of interest" description="Disordered" evidence="2">
    <location>
        <begin position="90"/>
        <end position="112"/>
    </location>
</feature>
<organism evidence="3 4">
    <name type="scientific">Heterorhabditis bacteriophora</name>
    <name type="common">Entomopathogenic nematode worm</name>
    <dbReference type="NCBI Taxonomy" id="37862"/>
    <lineage>
        <taxon>Eukaryota</taxon>
        <taxon>Metazoa</taxon>
        <taxon>Ecdysozoa</taxon>
        <taxon>Nematoda</taxon>
        <taxon>Chromadorea</taxon>
        <taxon>Rhabditida</taxon>
        <taxon>Rhabditina</taxon>
        <taxon>Rhabditomorpha</taxon>
        <taxon>Strongyloidea</taxon>
        <taxon>Heterorhabditidae</taxon>
        <taxon>Heterorhabditis</taxon>
    </lineage>
</organism>
<dbReference type="PROSITE" id="PS50088">
    <property type="entry name" value="ANK_REPEAT"/>
    <property type="match status" value="1"/>
</dbReference>